<feature type="domain" description="NAD(P)-binding" evidence="4">
    <location>
        <begin position="12"/>
        <end position="97"/>
    </location>
</feature>
<organism evidence="5 6">
    <name type="scientific">Massarina eburnea CBS 473.64</name>
    <dbReference type="NCBI Taxonomy" id="1395130"/>
    <lineage>
        <taxon>Eukaryota</taxon>
        <taxon>Fungi</taxon>
        <taxon>Dikarya</taxon>
        <taxon>Ascomycota</taxon>
        <taxon>Pezizomycotina</taxon>
        <taxon>Dothideomycetes</taxon>
        <taxon>Pleosporomycetidae</taxon>
        <taxon>Pleosporales</taxon>
        <taxon>Massarineae</taxon>
        <taxon>Massarinaceae</taxon>
        <taxon>Massarina</taxon>
    </lineage>
</organism>
<evidence type="ECO:0000256" key="2">
    <source>
        <dbReference type="ARBA" id="ARBA00022857"/>
    </source>
</evidence>
<gene>
    <name evidence="5" type="ORF">P280DRAFT_464833</name>
</gene>
<dbReference type="Gene3D" id="3.40.50.720">
    <property type="entry name" value="NAD(P)-binding Rossmann-like Domain"/>
    <property type="match status" value="1"/>
</dbReference>
<dbReference type="AlphaFoldDB" id="A0A6A6SGG6"/>
<dbReference type="PANTHER" id="PTHR47706:SF7">
    <property type="entry name" value="CIPA-LIKE, PUTATIVE (AFU_ORTHOLOGUE AFUA_1G01630)-RELATED"/>
    <property type="match status" value="1"/>
</dbReference>
<dbReference type="Pfam" id="PF13460">
    <property type="entry name" value="NAD_binding_10"/>
    <property type="match status" value="1"/>
</dbReference>
<sequence length="335" mass="36417">MAQHIRNVAIVGATGNSGKYMVNALLAKGTFKITAISRAGSAAPPSEVHVATVDYSDPSTLVSALKNQDALIMTMSVTAPGDTTSKLIEAAAKAGVPWILPNEFGGDTDDPVVGTDTFMGPPKIKDRRLIESLGVSNWIAVATGFWYEHSLGGPGLYGINIPKRECVLYDAGEQRIDTSTWPQVGRGVANLLSLPITSEDKNTASLEDYRNRFVFISSFTLNQREMLAAVQHVTKTTDADWKITSMPAKDKYEDGKKRLFAGDRTGFGDLLYSRTFFPGENAMLYSVTKGSDNEKLGLPKEDLEEATRNVSVAHLFVPRLRLTSKVPRKVLCSTP</sequence>
<dbReference type="SUPFAM" id="SSF51735">
    <property type="entry name" value="NAD(P)-binding Rossmann-fold domains"/>
    <property type="match status" value="1"/>
</dbReference>
<reference evidence="5" key="1">
    <citation type="journal article" date="2020" name="Stud. Mycol.">
        <title>101 Dothideomycetes genomes: a test case for predicting lifestyles and emergence of pathogens.</title>
        <authorList>
            <person name="Haridas S."/>
            <person name="Albert R."/>
            <person name="Binder M."/>
            <person name="Bloem J."/>
            <person name="Labutti K."/>
            <person name="Salamov A."/>
            <person name="Andreopoulos B."/>
            <person name="Baker S."/>
            <person name="Barry K."/>
            <person name="Bills G."/>
            <person name="Bluhm B."/>
            <person name="Cannon C."/>
            <person name="Castanera R."/>
            <person name="Culley D."/>
            <person name="Daum C."/>
            <person name="Ezra D."/>
            <person name="Gonzalez J."/>
            <person name="Henrissat B."/>
            <person name="Kuo A."/>
            <person name="Liang C."/>
            <person name="Lipzen A."/>
            <person name="Lutzoni F."/>
            <person name="Magnuson J."/>
            <person name="Mondo S."/>
            <person name="Nolan M."/>
            <person name="Ohm R."/>
            <person name="Pangilinan J."/>
            <person name="Park H.-J."/>
            <person name="Ramirez L."/>
            <person name="Alfaro M."/>
            <person name="Sun H."/>
            <person name="Tritt A."/>
            <person name="Yoshinaga Y."/>
            <person name="Zwiers L.-H."/>
            <person name="Turgeon B."/>
            <person name="Goodwin S."/>
            <person name="Spatafora J."/>
            <person name="Crous P."/>
            <person name="Grigoriev I."/>
        </authorList>
    </citation>
    <scope>NUCLEOTIDE SEQUENCE</scope>
    <source>
        <strain evidence="5">CBS 473.64</strain>
    </source>
</reference>
<dbReference type="Proteomes" id="UP000799753">
    <property type="component" value="Unassembled WGS sequence"/>
</dbReference>
<dbReference type="CDD" id="cd05259">
    <property type="entry name" value="PCBER_SDR_a"/>
    <property type="match status" value="1"/>
</dbReference>
<accession>A0A6A6SGG6</accession>
<dbReference type="GO" id="GO:0016491">
    <property type="term" value="F:oxidoreductase activity"/>
    <property type="evidence" value="ECO:0007669"/>
    <property type="project" value="UniProtKB-KW"/>
</dbReference>
<dbReference type="InterPro" id="IPR016040">
    <property type="entry name" value="NAD(P)-bd_dom"/>
</dbReference>
<dbReference type="OrthoDB" id="419598at2759"/>
<dbReference type="InterPro" id="IPR051609">
    <property type="entry name" value="NmrA/Isoflavone_reductase-like"/>
</dbReference>
<proteinExistence type="inferred from homology"/>
<comment type="similarity">
    <text evidence="1">Belongs to the NmrA-type oxidoreductase family. Isoflavone reductase subfamily.</text>
</comment>
<name>A0A6A6SGG6_9PLEO</name>
<evidence type="ECO:0000256" key="3">
    <source>
        <dbReference type="ARBA" id="ARBA00023002"/>
    </source>
</evidence>
<keyword evidence="2" id="KW-0521">NADP</keyword>
<evidence type="ECO:0000313" key="6">
    <source>
        <dbReference type="Proteomes" id="UP000799753"/>
    </source>
</evidence>
<protein>
    <submittedName>
        <fullName evidence="5">Putative oxidoreductase CipA</fullName>
    </submittedName>
</protein>
<keyword evidence="3" id="KW-0560">Oxidoreductase</keyword>
<dbReference type="InterPro" id="IPR036291">
    <property type="entry name" value="NAD(P)-bd_dom_sf"/>
</dbReference>
<dbReference type="EMBL" id="MU006776">
    <property type="protein sequence ID" value="KAF2646630.1"/>
    <property type="molecule type" value="Genomic_DNA"/>
</dbReference>
<dbReference type="PANTHER" id="PTHR47706">
    <property type="entry name" value="NMRA-LIKE FAMILY PROTEIN"/>
    <property type="match status" value="1"/>
</dbReference>
<keyword evidence="6" id="KW-1185">Reference proteome</keyword>
<evidence type="ECO:0000313" key="5">
    <source>
        <dbReference type="EMBL" id="KAF2646630.1"/>
    </source>
</evidence>
<evidence type="ECO:0000259" key="4">
    <source>
        <dbReference type="Pfam" id="PF13460"/>
    </source>
</evidence>
<dbReference type="InterPro" id="IPR045312">
    <property type="entry name" value="PCBER-like"/>
</dbReference>
<evidence type="ECO:0000256" key="1">
    <source>
        <dbReference type="ARBA" id="ARBA00005725"/>
    </source>
</evidence>